<dbReference type="EMBL" id="JAUIZM010000011">
    <property type="protein sequence ID" value="KAK1356666.1"/>
    <property type="molecule type" value="Genomic_DNA"/>
</dbReference>
<comment type="catalytic activity">
    <reaction evidence="1">
        <text>Endohydrolysis of the N-glycosidic bond at one specific adenosine on the 28S rRNA.</text>
        <dbReference type="EC" id="3.2.2.22"/>
    </reaction>
</comment>
<feature type="domain" description="Glutaminyl-tRNA synthetase class Ib non-specific RNA-binding" evidence="3">
    <location>
        <begin position="9"/>
        <end position="166"/>
    </location>
</feature>
<reference evidence="4" key="2">
    <citation type="submission" date="2023-05" db="EMBL/GenBank/DDBJ databases">
        <authorList>
            <person name="Schelkunov M.I."/>
        </authorList>
    </citation>
    <scope>NUCLEOTIDE SEQUENCE</scope>
    <source>
        <strain evidence="4">Hsosn_3</strain>
        <tissue evidence="4">Leaf</tissue>
    </source>
</reference>
<dbReference type="GO" id="GO:0006952">
    <property type="term" value="P:defense response"/>
    <property type="evidence" value="ECO:0007669"/>
    <property type="project" value="UniProtKB-KW"/>
</dbReference>
<sequence length="483" mass="55814">MSKRDPQDLKHILGKIGVNKDARIELHKHSNIISKLLTVIAEARVNRCSNSVGELIYMVAATFPENALVHRPRLLQYVTTSRIRTKSQLVAAFTHLSTHYSKALKIPEFETACGVGVKDERIMDITKEAVNEICEANKEKIMVQSYEENFEEVLVYVAKKYSWADPAIFEDYIQEKLRHCWKETYVDDKKSQKQNIEEEPRKIKVRVKGLNIAKASAKELKSFRQRIRDKITTARKAPYAKVFFLPSRKDARKHPFFLLKICTGSYEVTFIYGKSNLYSVGYITSEEKKVKLFRFKEENIPNLNNKKEVTSDEEEDEEDEEEEEVDITTLIGKIPELKILNLDIDYVDLPISYRDLQILAGKDRSDIELGQKQLEDAIHKFCKKDTSVPELAKAMIVVIQMFPEAWRFSDVEKFIDVNYNEGKAPGKWLTGLQTKWAKLSRELRKWIITKNPFTYDLDGQGSSYSAKEIARAILIAKNSKGIW</sequence>
<dbReference type="Pfam" id="PF00161">
    <property type="entry name" value="RIP"/>
    <property type="match status" value="1"/>
</dbReference>
<evidence type="ECO:0000313" key="5">
    <source>
        <dbReference type="Proteomes" id="UP001237642"/>
    </source>
</evidence>
<evidence type="ECO:0000256" key="2">
    <source>
        <dbReference type="SAM" id="MobiDB-lite"/>
    </source>
</evidence>
<reference evidence="4" key="1">
    <citation type="submission" date="2023-02" db="EMBL/GenBank/DDBJ databases">
        <title>Genome of toxic invasive species Heracleum sosnowskyi carries increased number of genes despite the absence of recent whole-genome duplications.</title>
        <authorList>
            <person name="Schelkunov M."/>
            <person name="Shtratnikova V."/>
            <person name="Makarenko M."/>
            <person name="Klepikova A."/>
            <person name="Omelchenko D."/>
            <person name="Novikova G."/>
            <person name="Obukhova E."/>
            <person name="Bogdanov V."/>
            <person name="Penin A."/>
            <person name="Logacheva M."/>
        </authorList>
    </citation>
    <scope>NUCLEOTIDE SEQUENCE</scope>
    <source>
        <strain evidence="4">Hsosn_3</strain>
        <tissue evidence="4">Leaf</tissue>
    </source>
</reference>
<proteinExistence type="inferred from homology"/>
<evidence type="ECO:0000259" key="3">
    <source>
        <dbReference type="Pfam" id="PF04558"/>
    </source>
</evidence>
<gene>
    <name evidence="4" type="ORF">POM88_049922</name>
</gene>
<dbReference type="Proteomes" id="UP001237642">
    <property type="component" value="Unassembled WGS sequence"/>
</dbReference>
<organism evidence="4 5">
    <name type="scientific">Heracleum sosnowskyi</name>
    <dbReference type="NCBI Taxonomy" id="360622"/>
    <lineage>
        <taxon>Eukaryota</taxon>
        <taxon>Viridiplantae</taxon>
        <taxon>Streptophyta</taxon>
        <taxon>Embryophyta</taxon>
        <taxon>Tracheophyta</taxon>
        <taxon>Spermatophyta</taxon>
        <taxon>Magnoliopsida</taxon>
        <taxon>eudicotyledons</taxon>
        <taxon>Gunneridae</taxon>
        <taxon>Pentapetalae</taxon>
        <taxon>asterids</taxon>
        <taxon>campanulids</taxon>
        <taxon>Apiales</taxon>
        <taxon>Apiaceae</taxon>
        <taxon>Apioideae</taxon>
        <taxon>apioid superclade</taxon>
        <taxon>Tordylieae</taxon>
        <taxon>Tordyliinae</taxon>
        <taxon>Heracleum</taxon>
    </lineage>
</organism>
<dbReference type="InterPro" id="IPR007639">
    <property type="entry name" value="Gln-tRNA-synth_Ib_RNA-bd_N"/>
</dbReference>
<dbReference type="InterPro" id="IPR016138">
    <property type="entry name" value="Ribosome_inactivat_prot_sub1"/>
</dbReference>
<dbReference type="Gene3D" id="3.40.420.10">
    <property type="entry name" value="Ricin (A subunit), domain 1"/>
    <property type="match status" value="1"/>
</dbReference>
<dbReference type="Pfam" id="PF04558">
    <property type="entry name" value="tRNA_synt_1c_R1"/>
    <property type="match status" value="1"/>
</dbReference>
<dbReference type="GO" id="GO:0005524">
    <property type="term" value="F:ATP binding"/>
    <property type="evidence" value="ECO:0007669"/>
    <property type="project" value="InterPro"/>
</dbReference>
<dbReference type="GO" id="GO:0005737">
    <property type="term" value="C:cytoplasm"/>
    <property type="evidence" value="ECO:0007669"/>
    <property type="project" value="InterPro"/>
</dbReference>
<dbReference type="GO" id="GO:0004812">
    <property type="term" value="F:aminoacyl-tRNA ligase activity"/>
    <property type="evidence" value="ECO:0007669"/>
    <property type="project" value="InterPro"/>
</dbReference>
<dbReference type="FunFam" id="1.10.8.1290:FF:000002">
    <property type="entry name" value="Glutamine--tRNA ligase cytoplasmic"/>
    <property type="match status" value="1"/>
</dbReference>
<dbReference type="InterPro" id="IPR036041">
    <property type="entry name" value="Ribosome-inact_prot_sf"/>
</dbReference>
<dbReference type="InterPro" id="IPR001574">
    <property type="entry name" value="Ribosome_inactivat_prot"/>
</dbReference>
<name>A0AAD8GZB7_9APIA</name>
<dbReference type="AlphaFoldDB" id="A0AAD8GZB7"/>
<dbReference type="InterPro" id="IPR042558">
    <property type="entry name" value="Gln-tRNA-synth_Ib_RNA-bd_N_1"/>
</dbReference>
<evidence type="ECO:0000313" key="4">
    <source>
        <dbReference type="EMBL" id="KAK1356666.1"/>
    </source>
</evidence>
<evidence type="ECO:0000256" key="1">
    <source>
        <dbReference type="RuleBase" id="RU004915"/>
    </source>
</evidence>
<dbReference type="SUPFAM" id="SSF56371">
    <property type="entry name" value="Ribosome inactivating proteins (RIP)"/>
    <property type="match status" value="1"/>
</dbReference>
<accession>A0AAD8GZB7</accession>
<keyword evidence="5" id="KW-1185">Reference proteome</keyword>
<feature type="region of interest" description="Disordered" evidence="2">
    <location>
        <begin position="305"/>
        <end position="324"/>
    </location>
</feature>
<keyword evidence="1" id="KW-0378">Hydrolase</keyword>
<dbReference type="GO" id="GO:0030598">
    <property type="term" value="F:rRNA N-glycosylase activity"/>
    <property type="evidence" value="ECO:0007669"/>
    <property type="project" value="UniProtKB-EC"/>
</dbReference>
<comment type="similarity">
    <text evidence="1">Belongs to the ribosome-inactivating protein family.</text>
</comment>
<comment type="caution">
    <text evidence="4">The sequence shown here is derived from an EMBL/GenBank/DDBJ whole genome shotgun (WGS) entry which is preliminary data.</text>
</comment>
<dbReference type="GO" id="GO:0090729">
    <property type="term" value="F:toxin activity"/>
    <property type="evidence" value="ECO:0007669"/>
    <property type="project" value="UniProtKB-KW"/>
</dbReference>
<dbReference type="Gene3D" id="1.10.8.1290">
    <property type="entry name" value="Glutaminyl-tRNA synthetase, non-specific RNA binding region part 1, domain 1"/>
    <property type="match status" value="1"/>
</dbReference>
<keyword evidence="1" id="KW-0800">Toxin</keyword>
<keyword evidence="1" id="KW-0652">Protein synthesis inhibitor</keyword>
<protein>
    <recommendedName>
        <fullName evidence="3">Glutaminyl-tRNA synthetase class Ib non-specific RNA-binding domain-containing protein</fullName>
    </recommendedName>
</protein>
<keyword evidence="1" id="KW-0611">Plant defense</keyword>
<feature type="compositionally biased region" description="Acidic residues" evidence="2">
    <location>
        <begin position="311"/>
        <end position="324"/>
    </location>
</feature>
<dbReference type="GO" id="GO:0017148">
    <property type="term" value="P:negative regulation of translation"/>
    <property type="evidence" value="ECO:0007669"/>
    <property type="project" value="UniProtKB-KW"/>
</dbReference>
<dbReference type="GO" id="GO:0006418">
    <property type="term" value="P:tRNA aminoacylation for protein translation"/>
    <property type="evidence" value="ECO:0007669"/>
    <property type="project" value="InterPro"/>
</dbReference>